<dbReference type="PANTHER" id="PTHR42648">
    <property type="entry name" value="TRANSPOSASE, PUTATIVE-RELATED"/>
    <property type="match status" value="1"/>
</dbReference>
<dbReference type="GO" id="GO:0015074">
    <property type="term" value="P:DNA integration"/>
    <property type="evidence" value="ECO:0007669"/>
    <property type="project" value="UniProtKB-KW"/>
</dbReference>
<evidence type="ECO:0000256" key="5">
    <source>
        <dbReference type="ARBA" id="ARBA00022842"/>
    </source>
</evidence>
<sequence length="136" mass="15939">MRTIVEAARTILHAKDLPKFLWAEAVNTAVYTINLTGNSSVDGKTPYELWYNKDIDLNKPRVFGEIVHVHIPKQKRLKWDSKSKKGLFVEYPECSKGYRVYFPFENKTDIVQDVIFGKEQNKDLEVKENNENTRKY</sequence>
<keyword evidence="8" id="KW-0239">DNA-directed DNA polymerase</keyword>
<evidence type="ECO:0000256" key="4">
    <source>
        <dbReference type="ARBA" id="ARBA00022801"/>
    </source>
</evidence>
<dbReference type="PANTHER" id="PTHR42648:SF11">
    <property type="entry name" value="TRANSPOSON TY4-P GAG-POL POLYPROTEIN"/>
    <property type="match status" value="1"/>
</dbReference>
<gene>
    <name evidence="11" type="ORF">ILUMI_16792</name>
</gene>
<keyword evidence="7" id="KW-0695">RNA-directed DNA polymerase</keyword>
<dbReference type="SUPFAM" id="SSF53098">
    <property type="entry name" value="Ribonuclease H-like"/>
    <property type="match status" value="1"/>
</dbReference>
<evidence type="ECO:0000256" key="7">
    <source>
        <dbReference type="ARBA" id="ARBA00022918"/>
    </source>
</evidence>
<accession>A0A8K0G868</accession>
<keyword evidence="4" id="KW-0378">Hydrolase</keyword>
<dbReference type="GO" id="GO:0004519">
    <property type="term" value="F:endonuclease activity"/>
    <property type="evidence" value="ECO:0007669"/>
    <property type="project" value="UniProtKB-KW"/>
</dbReference>
<dbReference type="GO" id="GO:0003887">
    <property type="term" value="F:DNA-directed DNA polymerase activity"/>
    <property type="evidence" value="ECO:0007669"/>
    <property type="project" value="UniProtKB-KW"/>
</dbReference>
<keyword evidence="1" id="KW-0540">Nuclease</keyword>
<keyword evidence="3" id="KW-0255">Endonuclease</keyword>
<evidence type="ECO:0000256" key="1">
    <source>
        <dbReference type="ARBA" id="ARBA00022722"/>
    </source>
</evidence>
<dbReference type="GO" id="GO:0016787">
    <property type="term" value="F:hydrolase activity"/>
    <property type="evidence" value="ECO:0007669"/>
    <property type="project" value="UniProtKB-KW"/>
</dbReference>
<dbReference type="InterPro" id="IPR012337">
    <property type="entry name" value="RNaseH-like_sf"/>
</dbReference>
<dbReference type="InterPro" id="IPR057670">
    <property type="entry name" value="SH3_retrovirus"/>
</dbReference>
<evidence type="ECO:0000256" key="9">
    <source>
        <dbReference type="ARBA" id="ARBA00023172"/>
    </source>
</evidence>
<keyword evidence="8" id="KW-0808">Transferase</keyword>
<comment type="caution">
    <text evidence="11">The sequence shown here is derived from an EMBL/GenBank/DDBJ whole genome shotgun (WGS) entry which is preliminary data.</text>
</comment>
<feature type="non-terminal residue" evidence="11">
    <location>
        <position position="136"/>
    </location>
</feature>
<dbReference type="GO" id="GO:0003964">
    <property type="term" value="F:RNA-directed DNA polymerase activity"/>
    <property type="evidence" value="ECO:0007669"/>
    <property type="project" value="UniProtKB-KW"/>
</dbReference>
<dbReference type="GO" id="GO:0006310">
    <property type="term" value="P:DNA recombination"/>
    <property type="evidence" value="ECO:0007669"/>
    <property type="project" value="UniProtKB-KW"/>
</dbReference>
<evidence type="ECO:0000256" key="8">
    <source>
        <dbReference type="ARBA" id="ARBA00022932"/>
    </source>
</evidence>
<evidence type="ECO:0000259" key="10">
    <source>
        <dbReference type="Pfam" id="PF25597"/>
    </source>
</evidence>
<dbReference type="Gene3D" id="3.30.420.10">
    <property type="entry name" value="Ribonuclease H-like superfamily/Ribonuclease H"/>
    <property type="match status" value="1"/>
</dbReference>
<evidence type="ECO:0000256" key="6">
    <source>
        <dbReference type="ARBA" id="ARBA00022908"/>
    </source>
</evidence>
<protein>
    <recommendedName>
        <fullName evidence="10">Retroviral polymerase SH3-like domain-containing protein</fullName>
    </recommendedName>
</protein>
<dbReference type="GO" id="GO:0003676">
    <property type="term" value="F:nucleic acid binding"/>
    <property type="evidence" value="ECO:0007669"/>
    <property type="project" value="InterPro"/>
</dbReference>
<dbReference type="GO" id="GO:0046872">
    <property type="term" value="F:metal ion binding"/>
    <property type="evidence" value="ECO:0007669"/>
    <property type="project" value="UniProtKB-KW"/>
</dbReference>
<organism evidence="11 12">
    <name type="scientific">Ignelater luminosus</name>
    <name type="common">Cucubano</name>
    <name type="synonym">Pyrophorus luminosus</name>
    <dbReference type="NCBI Taxonomy" id="2038154"/>
    <lineage>
        <taxon>Eukaryota</taxon>
        <taxon>Metazoa</taxon>
        <taxon>Ecdysozoa</taxon>
        <taxon>Arthropoda</taxon>
        <taxon>Hexapoda</taxon>
        <taxon>Insecta</taxon>
        <taxon>Pterygota</taxon>
        <taxon>Neoptera</taxon>
        <taxon>Endopterygota</taxon>
        <taxon>Coleoptera</taxon>
        <taxon>Polyphaga</taxon>
        <taxon>Elateriformia</taxon>
        <taxon>Elateroidea</taxon>
        <taxon>Elateridae</taxon>
        <taxon>Agrypninae</taxon>
        <taxon>Pyrophorini</taxon>
        <taxon>Ignelater</taxon>
    </lineage>
</organism>
<keyword evidence="6" id="KW-0229">DNA integration</keyword>
<dbReference type="Proteomes" id="UP000801492">
    <property type="component" value="Unassembled WGS sequence"/>
</dbReference>
<evidence type="ECO:0000256" key="2">
    <source>
        <dbReference type="ARBA" id="ARBA00022723"/>
    </source>
</evidence>
<proteinExistence type="predicted"/>
<dbReference type="EMBL" id="VTPC01067457">
    <property type="protein sequence ID" value="KAF2889381.1"/>
    <property type="molecule type" value="Genomic_DNA"/>
</dbReference>
<feature type="domain" description="Retroviral polymerase SH3-like" evidence="10">
    <location>
        <begin position="67"/>
        <end position="127"/>
    </location>
</feature>
<name>A0A8K0G868_IGNLU</name>
<dbReference type="Pfam" id="PF25597">
    <property type="entry name" value="SH3_retrovirus"/>
    <property type="match status" value="1"/>
</dbReference>
<evidence type="ECO:0000256" key="3">
    <source>
        <dbReference type="ARBA" id="ARBA00022759"/>
    </source>
</evidence>
<dbReference type="OrthoDB" id="6930669at2759"/>
<dbReference type="InterPro" id="IPR036397">
    <property type="entry name" value="RNaseH_sf"/>
</dbReference>
<evidence type="ECO:0000313" key="12">
    <source>
        <dbReference type="Proteomes" id="UP000801492"/>
    </source>
</evidence>
<dbReference type="InterPro" id="IPR039537">
    <property type="entry name" value="Retrotran_Ty1/copia-like"/>
</dbReference>
<evidence type="ECO:0000313" key="11">
    <source>
        <dbReference type="EMBL" id="KAF2889381.1"/>
    </source>
</evidence>
<keyword evidence="12" id="KW-1185">Reference proteome</keyword>
<keyword evidence="9" id="KW-0233">DNA recombination</keyword>
<reference evidence="11" key="1">
    <citation type="submission" date="2019-08" db="EMBL/GenBank/DDBJ databases">
        <title>The genome of the North American firefly Photinus pyralis.</title>
        <authorList>
            <consortium name="Photinus pyralis genome working group"/>
            <person name="Fallon T.R."/>
            <person name="Sander Lower S.E."/>
            <person name="Weng J.-K."/>
        </authorList>
    </citation>
    <scope>NUCLEOTIDE SEQUENCE</scope>
    <source>
        <strain evidence="11">TRF0915ILg1</strain>
        <tissue evidence="11">Whole body</tissue>
    </source>
</reference>
<dbReference type="AlphaFoldDB" id="A0A8K0G868"/>
<keyword evidence="2" id="KW-0479">Metal-binding</keyword>
<keyword evidence="8" id="KW-0548">Nucleotidyltransferase</keyword>
<keyword evidence="5" id="KW-0460">Magnesium</keyword>